<dbReference type="PANTHER" id="PTHR15502:SF7">
    <property type="entry name" value="CALCINEURIN-BINDING PROTEIN CABIN-1"/>
    <property type="match status" value="1"/>
</dbReference>
<feature type="region of interest" description="Disordered" evidence="6">
    <location>
        <begin position="1785"/>
        <end position="1821"/>
    </location>
</feature>
<dbReference type="KEGG" id="fvr:FVEG_10196"/>
<evidence type="ECO:0000313" key="8">
    <source>
        <dbReference type="Proteomes" id="UP000009096"/>
    </source>
</evidence>
<dbReference type="GO" id="GO:0005634">
    <property type="term" value="C:nucleus"/>
    <property type="evidence" value="ECO:0007669"/>
    <property type="project" value="UniProtKB-SubCell"/>
</dbReference>
<dbReference type="GO" id="GO:0031491">
    <property type="term" value="F:nucleosome binding"/>
    <property type="evidence" value="ECO:0007669"/>
    <property type="project" value="TreeGrafter"/>
</dbReference>
<evidence type="ECO:0000313" key="7">
    <source>
        <dbReference type="EMBL" id="EWG51105.1"/>
    </source>
</evidence>
<feature type="compositionally biased region" description="Basic and acidic residues" evidence="6">
    <location>
        <begin position="2037"/>
        <end position="2054"/>
    </location>
</feature>
<proteinExistence type="inferred from homology"/>
<dbReference type="GO" id="GO:0006325">
    <property type="term" value="P:chromatin organization"/>
    <property type="evidence" value="ECO:0007669"/>
    <property type="project" value="InterPro"/>
</dbReference>
<dbReference type="EMBL" id="CM000586">
    <property type="protein sequence ID" value="EWG51105.1"/>
    <property type="molecule type" value="Genomic_DNA"/>
</dbReference>
<organism evidence="7 8">
    <name type="scientific">Gibberella moniliformis (strain M3125 / FGSC 7600)</name>
    <name type="common">Maize ear and stalk rot fungus</name>
    <name type="synonym">Fusarium verticillioides</name>
    <dbReference type="NCBI Taxonomy" id="334819"/>
    <lineage>
        <taxon>Eukaryota</taxon>
        <taxon>Fungi</taxon>
        <taxon>Dikarya</taxon>
        <taxon>Ascomycota</taxon>
        <taxon>Pezizomycotina</taxon>
        <taxon>Sordariomycetes</taxon>
        <taxon>Hypocreomycetidae</taxon>
        <taxon>Hypocreales</taxon>
        <taxon>Nectriaceae</taxon>
        <taxon>Fusarium</taxon>
        <taxon>Fusarium fujikuroi species complex</taxon>
    </lineage>
</organism>
<feature type="region of interest" description="Disordered" evidence="6">
    <location>
        <begin position="309"/>
        <end position="348"/>
    </location>
</feature>
<dbReference type="GO" id="GO:0000417">
    <property type="term" value="C:HIR complex"/>
    <property type="evidence" value="ECO:0007669"/>
    <property type="project" value="TreeGrafter"/>
</dbReference>
<dbReference type="OrthoDB" id="77564at2759"/>
<feature type="compositionally biased region" description="Low complexity" evidence="6">
    <location>
        <begin position="1843"/>
        <end position="1852"/>
    </location>
</feature>
<dbReference type="eggNOG" id="ENOG502QQX4">
    <property type="taxonomic scope" value="Eukaryota"/>
</dbReference>
<keyword evidence="5" id="KW-0539">Nucleus</keyword>
<dbReference type="EMBL" id="DS022255">
    <property type="protein sequence ID" value="EWG51105.1"/>
    <property type="molecule type" value="Genomic_DNA"/>
</dbReference>
<dbReference type="GeneID" id="30067799"/>
<comment type="function">
    <text evidence="1">Has a role in a nucleosome assembly pathway that is required for the integrity of heterochromatin and proper chromosome segregation.</text>
</comment>
<dbReference type="VEuPathDB" id="FungiDB:FVEG_10196"/>
<evidence type="ECO:0000256" key="3">
    <source>
        <dbReference type="ARBA" id="ARBA00007335"/>
    </source>
</evidence>
<gene>
    <name evidence="7" type="ORF">FVEG_10196</name>
</gene>
<evidence type="ECO:0000256" key="5">
    <source>
        <dbReference type="ARBA" id="ARBA00023242"/>
    </source>
</evidence>
<evidence type="ECO:0000256" key="4">
    <source>
        <dbReference type="ARBA" id="ARBA00014848"/>
    </source>
</evidence>
<feature type="compositionally biased region" description="Basic and acidic residues" evidence="6">
    <location>
        <begin position="411"/>
        <end position="426"/>
    </location>
</feature>
<dbReference type="RefSeq" id="XP_018757296.1">
    <property type="nucleotide sequence ID" value="XM_018899256.1"/>
</dbReference>
<comment type="similarity">
    <text evidence="3">Belongs to the HIR3 family.</text>
</comment>
<feature type="region of interest" description="Disordered" evidence="6">
    <location>
        <begin position="408"/>
        <end position="493"/>
    </location>
</feature>
<dbReference type="STRING" id="334819.W7MTT7"/>
<dbReference type="Proteomes" id="UP000009096">
    <property type="component" value="Chromosome 9"/>
</dbReference>
<sequence>MRWTSAKHAELTPNSHQNSQLCKDISSVAHTNVGCCSRSIATANMPAFQAINLEPEDNIDEQIDTTKEIHVDEALKRFQNALKLHAQGPRSREAAETAYTELFESEIFKYREAKTDYERAERHADGQPDVSNLDHSLTDGGLDVDAGGADGVAASLSQALYLSYKNYGQFFVDKYKDESTSNPAFKDKTRLKYHDDHANKVLDSWMAALDQDPSDPELWRRAARFAGAMNSHRLKRFCLEAAIELDDDPAVVEVEPPSLAEGMAGEQLKDQLQLLGDDMALSHPIMAPWLKKKMPALLKRHLDPIPFLPDPTKSLIPPKDPVTQDQTTEDTEMRDAQNASRSDPKTVSSWASLGDEIINRLTNYTEVFDIFDELLDSNVDEAVVETPSNDSESIGSEIQVAIGRPIQLAEPSEKSSPEAEPKDQKAASEATEDSQKAGDQPKKETNGVSTRKRSQSAAGLPDGAEEENATEKRSKRVRRRETLHAEESTDPSALIANQLQPYQGADQNLFQMTKSVLENLGVDDKSTFDFITELIDSCAVEDRPGKIANLAAGDLSSAIVDFREEVAKVFLHKNEQAPLGPSSFLEHAKTSSQDQNSTPSFNETQGLRSFATKIGESRSWMTPEDVAYEWVRAVSESYATAKWSDKMKLSVVQMLNNSDAALYQRINEKLELAAGSPEKLAELETIVPMIYELHIDIYELITNPNSVVDYATRMKTKYRLGRWLNVASAYIQALDCPSNDELSARFLWTSVLVSSHSERPVREHILLMWTSLRDHLADEKIPTISLPNNVVMPTISPEAADREISKLTTMDFFLGLFQDNMEDPVSVIETLEPVLNPSSVCVPDQEADSESPGTEDDDSSSSSSSSSSDKQKKSLSDCASQSLQDLWKFLHNSSTELRLFLWSRLGTAYHAIGYPTKQFSCYLKSIELIVSDLEGETYANTPADSRKLLFMRTLKSLDELLISALYSALNDNTAFEIIDDAHIKSATAALAKVNCLLHVSSLCEDEVRIGLKTDRPGNAASKTALQSLKNRLKEMQIRAWCLQYTMFRAGINEDNCIIGPEKDLADFLAAIHQVIGIRKFCKASNKIFLKVMRVELLKLKNIENWEDYLGQVLYDLHGLKLGAGVWEVQDHACPPEKLEKRQTMQLVERVTILANRMPMKDLLKSDLKTTIDHMQQTLGQAKSTSQMYHNLRNFTEYLKRPIHPLRLYRALTGEVSVDAVSVNTPETILATHGWFFLLGMMALTKFKGVDLNRRQTPGATDDLRIGATFLRLQLQFTADRWDAWFRLAECFDYELDESVLWTADKMNKDRPELVKFQRNAIHCYTLALSHSRNVEVETHDGDPLHDLYHKFAMRMYASSREPFAMEPFHHSDQERYFIEDMGAGTFKKILHPQMNEYKVWKFAAKLFRMAMQRKPTDWKNPYMLSKCYWKMYQTSDDQLDVKDMKSKISIELLIQTLQKAVTVAHNARRGRNSDPILEPHYKIVSILHKLVIRGDIPSKDAAAILAEQPFGLPVNPDDHFASFTEPEDWEEYIIRILTKLRDKDKSNWQHRIIIRHARILFDEANEAQGSDRLVEAKAAFSILRDSMVTKTMVMNVWKCDAERPGRHHVYTEQYVRFMTKLLVIMSDRNNLEQLLRRLRKKGADYYHFTDLWQSCCMAYLKLLREGYHVSPVSDDVFKSLSSEEFEVIGERIADWAASDGADIPLFNCMKETIELKKLNANLMKVAPIDDLLNDCYSRIYSEIAKTLPGPDPSKVVEERHHAKEVAAQLEAAQAEAKATSSLANILNAPNGQESITGTATPMETEKHEAAPRARKLGVRRPDVLRKAEQAVVRALEAPKSNKSRVGSVSSGKRGSHTPIQHASDAGSDEEADAQIRREAGHDVDVDMKDAGDEHEDEHEDHEEEHDEDHEDGADDDNGEEHADDKAESEPGSIHDSADDESDLSDVPEDYDEEVPPGLIFPNLRHHTDESSGEDADSESEGDDEAEESDGEEEAEEVAEEEEEHDESREDGEETLGNEDTELVDGEEEEEEDEVDGDERREDWDADDSVRAEAW</sequence>
<feature type="compositionally biased region" description="Acidic residues" evidence="6">
    <location>
        <begin position="1970"/>
        <end position="2036"/>
    </location>
</feature>
<feature type="region of interest" description="Disordered" evidence="6">
    <location>
        <begin position="838"/>
        <end position="873"/>
    </location>
</feature>
<feature type="region of interest" description="Disordered" evidence="6">
    <location>
        <begin position="1834"/>
        <end position="2054"/>
    </location>
</feature>
<name>W7MTT7_GIBM7</name>
<keyword evidence="8" id="KW-1185">Reference proteome</keyword>
<reference evidence="7 8" key="1">
    <citation type="journal article" date="2010" name="Nature">
        <title>Comparative genomics reveals mobile pathogenicity chromosomes in Fusarium.</title>
        <authorList>
            <person name="Ma L.J."/>
            <person name="van der Does H.C."/>
            <person name="Borkovich K.A."/>
            <person name="Coleman J.J."/>
            <person name="Daboussi M.J."/>
            <person name="Di Pietro A."/>
            <person name="Dufresne M."/>
            <person name="Freitag M."/>
            <person name="Grabherr M."/>
            <person name="Henrissat B."/>
            <person name="Houterman P.M."/>
            <person name="Kang S."/>
            <person name="Shim W.B."/>
            <person name="Woloshuk C."/>
            <person name="Xie X."/>
            <person name="Xu J.R."/>
            <person name="Antoniw J."/>
            <person name="Baker S.E."/>
            <person name="Bluhm B.H."/>
            <person name="Breakspear A."/>
            <person name="Brown D.W."/>
            <person name="Butchko R.A."/>
            <person name="Chapman S."/>
            <person name="Coulson R."/>
            <person name="Coutinho P.M."/>
            <person name="Danchin E.G."/>
            <person name="Diener A."/>
            <person name="Gale L.R."/>
            <person name="Gardiner D.M."/>
            <person name="Goff S."/>
            <person name="Hammond-Kosack K.E."/>
            <person name="Hilburn K."/>
            <person name="Hua-Van A."/>
            <person name="Jonkers W."/>
            <person name="Kazan K."/>
            <person name="Kodira C.D."/>
            <person name="Koehrsen M."/>
            <person name="Kumar L."/>
            <person name="Lee Y.H."/>
            <person name="Li L."/>
            <person name="Manners J.M."/>
            <person name="Miranda-Saavedra D."/>
            <person name="Mukherjee M."/>
            <person name="Park G."/>
            <person name="Park J."/>
            <person name="Park S.Y."/>
            <person name="Proctor R.H."/>
            <person name="Regev A."/>
            <person name="Ruiz-Roldan M.C."/>
            <person name="Sain D."/>
            <person name="Sakthikumar S."/>
            <person name="Sykes S."/>
            <person name="Schwartz D.C."/>
            <person name="Turgeon B.G."/>
            <person name="Wapinski I."/>
            <person name="Yoder O."/>
            <person name="Young S."/>
            <person name="Zeng Q."/>
            <person name="Zhou S."/>
            <person name="Galagan J."/>
            <person name="Cuomo C.A."/>
            <person name="Kistler H.C."/>
            <person name="Rep M."/>
        </authorList>
    </citation>
    <scope>NUCLEOTIDE SEQUENCE [LARGE SCALE GENOMIC DNA]</scope>
    <source>
        <strain evidence="8">M3125 / FGSC 7600</strain>
    </source>
</reference>
<feature type="compositionally biased region" description="Polar residues" evidence="6">
    <location>
        <begin position="337"/>
        <end position="348"/>
    </location>
</feature>
<evidence type="ECO:0000256" key="1">
    <source>
        <dbReference type="ARBA" id="ARBA00002687"/>
    </source>
</evidence>
<accession>W7MTT7</accession>
<dbReference type="InterPro" id="IPR033053">
    <property type="entry name" value="Hir3/CABIN1"/>
</dbReference>
<feature type="compositionally biased region" description="Polar residues" evidence="6">
    <location>
        <begin position="1787"/>
        <end position="1801"/>
    </location>
</feature>
<feature type="compositionally biased region" description="Acidic residues" evidence="6">
    <location>
        <begin position="1937"/>
        <end position="1954"/>
    </location>
</feature>
<feature type="compositionally biased region" description="Basic and acidic residues" evidence="6">
    <location>
        <begin position="433"/>
        <end position="445"/>
    </location>
</feature>
<feature type="compositionally biased region" description="Basic and acidic residues" evidence="6">
    <location>
        <begin position="1919"/>
        <end position="1928"/>
    </location>
</feature>
<dbReference type="PANTHER" id="PTHR15502">
    <property type="entry name" value="CALCINEURIN-BINDING PROTEIN CABIN 1-RELATED"/>
    <property type="match status" value="1"/>
</dbReference>
<feature type="compositionally biased region" description="Acidic residues" evidence="6">
    <location>
        <begin position="845"/>
        <end position="859"/>
    </location>
</feature>
<feature type="compositionally biased region" description="Acidic residues" evidence="6">
    <location>
        <begin position="1892"/>
        <end position="1918"/>
    </location>
</feature>
<comment type="subcellular location">
    <subcellularLocation>
        <location evidence="2">Nucleus</location>
    </subcellularLocation>
</comment>
<feature type="compositionally biased region" description="Basic and acidic residues" evidence="6">
    <location>
        <begin position="1873"/>
        <end position="1891"/>
    </location>
</feature>
<evidence type="ECO:0000256" key="2">
    <source>
        <dbReference type="ARBA" id="ARBA00004123"/>
    </source>
</evidence>
<protein>
    <recommendedName>
        <fullName evidence="4">Histone transcription regulator 3 homolog</fullName>
    </recommendedName>
</protein>
<evidence type="ECO:0000256" key="6">
    <source>
        <dbReference type="SAM" id="MobiDB-lite"/>
    </source>
</evidence>